<keyword evidence="1" id="KW-0378">Hydrolase</keyword>
<accession>A0ACB8AF45</accession>
<comment type="caution">
    <text evidence="1">The sequence shown here is derived from an EMBL/GenBank/DDBJ whole genome shotgun (WGS) entry which is preliminary data.</text>
</comment>
<reference evidence="1" key="1">
    <citation type="journal article" date="2021" name="New Phytol.">
        <title>Evolutionary innovations through gain and loss of genes in the ectomycorrhizal Boletales.</title>
        <authorList>
            <person name="Wu G."/>
            <person name="Miyauchi S."/>
            <person name="Morin E."/>
            <person name="Kuo A."/>
            <person name="Drula E."/>
            <person name="Varga T."/>
            <person name="Kohler A."/>
            <person name="Feng B."/>
            <person name="Cao Y."/>
            <person name="Lipzen A."/>
            <person name="Daum C."/>
            <person name="Hundley H."/>
            <person name="Pangilinan J."/>
            <person name="Johnson J."/>
            <person name="Barry K."/>
            <person name="LaButti K."/>
            <person name="Ng V."/>
            <person name="Ahrendt S."/>
            <person name="Min B."/>
            <person name="Choi I.G."/>
            <person name="Park H."/>
            <person name="Plett J.M."/>
            <person name="Magnuson J."/>
            <person name="Spatafora J.W."/>
            <person name="Nagy L.G."/>
            <person name="Henrissat B."/>
            <person name="Grigoriev I.V."/>
            <person name="Yang Z.L."/>
            <person name="Xu J."/>
            <person name="Martin F.M."/>
        </authorList>
    </citation>
    <scope>NUCLEOTIDE SEQUENCE</scope>
    <source>
        <strain evidence="1">ATCC 28755</strain>
    </source>
</reference>
<name>A0ACB8AF45_9AGAM</name>
<keyword evidence="1" id="KW-0540">Nuclease</keyword>
<protein>
    <submittedName>
        <fullName evidence="1">Endonuclease/exonuclease/phosphatase</fullName>
    </submittedName>
</protein>
<sequence>MASARNPYRPTPEQLALGEERRRRKYLKQQQASVNNVIDNNPPFLQRQWVALPNAYTNTGVRSFKIMTWNLLAQSLIRSELFPNSSKALKAAVREPMIHAEILSHQADIVCLQEVDRLERLLPALEKAGYDHTFAAGPGKKHGCLIAYRKDKFTKIQEQVLQYDHQQLREDDTEHTAIGTSRTTKNIGSLIALGYRNADNDGVIVATTHLFWHPAYTYERARQAAVLLKETLEFRESLNPHIWPCIIAGDFNFAPDDPAYSLLVGEPLSQTQERALDLSRVIHTSIDPTFFVEKKVVDDGEDAETDADRVITNARPATPSDGLLSNMELVDLFAELKPLKSAYEEGQKVAVGIDPLSAQTSLFGQRKPALPTKYGACEPMFTSYTHYWKTTLDYIFTLDAPDSDLQVTGYISPHRVQDIEAGLPQAGICGSDHFSLCAELHVVALGHDAQ</sequence>
<organism evidence="1 2">
    <name type="scientific">Hygrophoropsis aurantiaca</name>
    <dbReference type="NCBI Taxonomy" id="72124"/>
    <lineage>
        <taxon>Eukaryota</taxon>
        <taxon>Fungi</taxon>
        <taxon>Dikarya</taxon>
        <taxon>Basidiomycota</taxon>
        <taxon>Agaricomycotina</taxon>
        <taxon>Agaricomycetes</taxon>
        <taxon>Agaricomycetidae</taxon>
        <taxon>Boletales</taxon>
        <taxon>Coniophorineae</taxon>
        <taxon>Hygrophoropsidaceae</taxon>
        <taxon>Hygrophoropsis</taxon>
    </lineage>
</organism>
<proteinExistence type="predicted"/>
<keyword evidence="2" id="KW-1185">Reference proteome</keyword>
<keyword evidence="1" id="KW-0255">Endonuclease</keyword>
<dbReference type="EMBL" id="MU267663">
    <property type="protein sequence ID" value="KAH7911952.1"/>
    <property type="molecule type" value="Genomic_DNA"/>
</dbReference>
<evidence type="ECO:0000313" key="1">
    <source>
        <dbReference type="EMBL" id="KAH7911952.1"/>
    </source>
</evidence>
<dbReference type="Proteomes" id="UP000790377">
    <property type="component" value="Unassembled WGS sequence"/>
</dbReference>
<gene>
    <name evidence="1" type="ORF">BJ138DRAFT_1062122</name>
</gene>
<evidence type="ECO:0000313" key="2">
    <source>
        <dbReference type="Proteomes" id="UP000790377"/>
    </source>
</evidence>